<feature type="domain" description="ABC transmembrane type-1" evidence="12">
    <location>
        <begin position="949"/>
        <end position="1238"/>
    </location>
</feature>
<accession>A0A7R9M817</accession>
<dbReference type="FunFam" id="3.40.50.300:FF:000997">
    <property type="entry name" value="Multidrug resistance-associated protein 1"/>
    <property type="match status" value="1"/>
</dbReference>
<dbReference type="FunFam" id="1.20.1560.10:FF:000013">
    <property type="entry name" value="ABC transporter C family member 2"/>
    <property type="match status" value="1"/>
</dbReference>
<feature type="transmembrane region" description="Helical" evidence="10">
    <location>
        <begin position="1060"/>
        <end position="1079"/>
    </location>
</feature>
<feature type="transmembrane region" description="Helical" evidence="10">
    <location>
        <begin position="1207"/>
        <end position="1230"/>
    </location>
</feature>
<dbReference type="SUPFAM" id="SSF52540">
    <property type="entry name" value="P-loop containing nucleoside triphosphate hydrolases"/>
    <property type="match status" value="1"/>
</dbReference>
<reference evidence="13" key="1">
    <citation type="submission" date="2020-11" db="EMBL/GenBank/DDBJ databases">
        <authorList>
            <person name="Tran Van P."/>
        </authorList>
    </citation>
    <scope>NUCLEOTIDE SEQUENCE</scope>
</reference>
<feature type="domain" description="ABC transporter" evidence="11">
    <location>
        <begin position="597"/>
        <end position="820"/>
    </location>
</feature>
<dbReference type="AlphaFoldDB" id="A0A7R9M817"/>
<keyword evidence="14" id="KW-1185">Reference proteome</keyword>
<evidence type="ECO:0000256" key="6">
    <source>
        <dbReference type="ARBA" id="ARBA00022840"/>
    </source>
</evidence>
<evidence type="ECO:0000259" key="11">
    <source>
        <dbReference type="PROSITE" id="PS50893"/>
    </source>
</evidence>
<keyword evidence="8 10" id="KW-0472">Membrane</keyword>
<feature type="region of interest" description="Disordered" evidence="9">
    <location>
        <begin position="836"/>
        <end position="915"/>
    </location>
</feature>
<dbReference type="InterPro" id="IPR003439">
    <property type="entry name" value="ABC_transporter-like_ATP-bd"/>
</dbReference>
<dbReference type="GO" id="GO:0005774">
    <property type="term" value="C:vacuolar membrane"/>
    <property type="evidence" value="ECO:0007669"/>
    <property type="project" value="UniProtKB-SubCell"/>
</dbReference>
<dbReference type="FunFam" id="1.20.1560.10:FF:000006">
    <property type="entry name" value="ATP-binding cassette, sub-family C (CFTR/MRP), member 9"/>
    <property type="match status" value="1"/>
</dbReference>
<dbReference type="SMART" id="SM00382">
    <property type="entry name" value="AAA"/>
    <property type="match status" value="1"/>
</dbReference>
<dbReference type="GO" id="GO:0016887">
    <property type="term" value="F:ATP hydrolysis activity"/>
    <property type="evidence" value="ECO:0007669"/>
    <property type="project" value="InterPro"/>
</dbReference>
<dbReference type="Proteomes" id="UP000728032">
    <property type="component" value="Unassembled WGS sequence"/>
</dbReference>
<dbReference type="PROSITE" id="PS50929">
    <property type="entry name" value="ABC_TM1F"/>
    <property type="match status" value="2"/>
</dbReference>
<dbReference type="InterPro" id="IPR050173">
    <property type="entry name" value="ABC_transporter_C-like"/>
</dbReference>
<sequence>MCLCCLFSGPNVLKCCSRVVQHLMSSVPKQCLYVWITFSTRLNVTICSIRHGLLPSIVQTFELDSELGFRYPGTDRLFHTNTKSLWNYFSNEIHLLLISEIFSHSIKLITYFLVTTFIVIFRRYGHRHPSSIPIQWLTSLVVVSINMYQFLQINNNKSLVLETILRSIEAFLTLQALVLSCLNQKVFEFQILDSDSRHICPMNDFNIFSKIFIVWLKDILKHGYKTNTDLSQHLLPICDYIKSKNAFDSYESTNRKYNSNPLVKEIRLLPMIWWTGWVPFTVSALMEFGGIAAEFIQPYILSKLIDFVSESDHLWHGLCYAMAYCFSNLLARLFEAHSYLFISLAYYRVKSSLITALYRKMLKLSASSRREYTTGEINNIMGVDIEEVCDLLHSMTTLYSIPTSLGIGAYILWQQLGPSSLTMFGVMLVVGPFTTYIMSRIDDFQTEQMELKDKRMEQISEVLNNVKLLKLFGWEKPFIDRISKTRREELHKLGLTNNYWSIMEVVWTAVPMIIAGLTFTVFTMTSGLPFTAKTAFVSLSVFNLLGDPMARLPNTLTHLTRAIVSFRRIRKYLSSEELDESLERRDDSIDERYAVCLKKCCFSWSLEEEPILKDITLNVKKGSLVAIVGRVGSGKSSLFSALMGDMYQTGGSRSAMRGSVSYVPQTAWIQNLSLRQNIVFVSDYDQGKYERVVKACALDSDFNSLPAKDLTEIGEKGINLSGGQKHRVSLARAVYHGSDIYLLDDPLAAVDAHVGQHLFQRVIGPKGLLRNTTRILATHHMEFLREADHILVLSEGRVVESGGYDHMEFLREADHILVLSEGRVVESGGYDELAERGVLSDHEFNESDNQSKGSGDQMSRQTSRVSESDSIGKMSRQTSRQISRHLSTQVSHKSDTTEPKTLKDKMEREAENSQLIDEESQEFGSIKFTVYLDYLRRIPLFFVLFPLMCAVLFNMCEVGANYWLNIWTSQNSTQIEDKSNRNYFLSIYLSAIVLDAVLVLIMDVVMRYGAIKASEVLHKDMLYCILRTPLSFFDVTPLGRIINRFNRDFEMIDEEIHESMSETTMTFIWFLLILGVIIYTNAYMAILIVIVVILFIFLYRIYLWTSRQLNRLNSITRSPIYSHFNEGISGAVSIRVYKVQQLFTEKLQNYIDVNTNVERHMYSTTMWLVLLKKYFDFLLQIDIWSTIIGMLITFSTALFVVLDRGHITPGLAGFVLIYSVDVINSISWALRMAADLETEMVCVER</sequence>
<keyword evidence="7 10" id="KW-1133">Transmembrane helix</keyword>
<feature type="compositionally biased region" description="Basic and acidic residues" evidence="9">
    <location>
        <begin position="892"/>
        <end position="911"/>
    </location>
</feature>
<dbReference type="InterPro" id="IPR044746">
    <property type="entry name" value="ABCC_6TM_D1"/>
</dbReference>
<dbReference type="Pfam" id="PF00005">
    <property type="entry name" value="ABC_tran"/>
    <property type="match status" value="1"/>
</dbReference>
<evidence type="ECO:0000256" key="7">
    <source>
        <dbReference type="ARBA" id="ARBA00022989"/>
    </source>
</evidence>
<dbReference type="InterPro" id="IPR011527">
    <property type="entry name" value="ABC1_TM_dom"/>
</dbReference>
<dbReference type="InterPro" id="IPR036640">
    <property type="entry name" value="ABC1_TM_sf"/>
</dbReference>
<dbReference type="CDD" id="cd03250">
    <property type="entry name" value="ABCC_MRP_domain1"/>
    <property type="match status" value="1"/>
</dbReference>
<evidence type="ECO:0000259" key="12">
    <source>
        <dbReference type="PROSITE" id="PS50929"/>
    </source>
</evidence>
<evidence type="ECO:0000256" key="2">
    <source>
        <dbReference type="ARBA" id="ARBA00022448"/>
    </source>
</evidence>
<proteinExistence type="predicted"/>
<name>A0A7R9M817_9ACAR</name>
<feature type="transmembrane region" description="Helical" evidence="10">
    <location>
        <begin position="940"/>
        <end position="963"/>
    </location>
</feature>
<feature type="transmembrane region" description="Helical" evidence="10">
    <location>
        <begin position="983"/>
        <end position="1005"/>
    </location>
</feature>
<feature type="compositionally biased region" description="Polar residues" evidence="9">
    <location>
        <begin position="847"/>
        <end position="891"/>
    </location>
</feature>
<organism evidence="13">
    <name type="scientific">Oppiella nova</name>
    <dbReference type="NCBI Taxonomy" id="334625"/>
    <lineage>
        <taxon>Eukaryota</taxon>
        <taxon>Metazoa</taxon>
        <taxon>Ecdysozoa</taxon>
        <taxon>Arthropoda</taxon>
        <taxon>Chelicerata</taxon>
        <taxon>Arachnida</taxon>
        <taxon>Acari</taxon>
        <taxon>Acariformes</taxon>
        <taxon>Sarcoptiformes</taxon>
        <taxon>Oribatida</taxon>
        <taxon>Brachypylina</taxon>
        <taxon>Oppioidea</taxon>
        <taxon>Oppiidae</taxon>
        <taxon>Oppiella</taxon>
    </lineage>
</organism>
<dbReference type="PROSITE" id="PS50893">
    <property type="entry name" value="ABC_TRANSPORTER_2"/>
    <property type="match status" value="1"/>
</dbReference>
<evidence type="ECO:0000256" key="9">
    <source>
        <dbReference type="SAM" id="MobiDB-lite"/>
    </source>
</evidence>
<dbReference type="Pfam" id="PF00664">
    <property type="entry name" value="ABC_membrane"/>
    <property type="match status" value="2"/>
</dbReference>
<dbReference type="EMBL" id="OC923941">
    <property type="protein sequence ID" value="CAD7655175.1"/>
    <property type="molecule type" value="Genomic_DNA"/>
</dbReference>
<keyword evidence="2" id="KW-0813">Transport</keyword>
<dbReference type="OrthoDB" id="6514936at2759"/>
<dbReference type="SUPFAM" id="SSF90123">
    <property type="entry name" value="ABC transporter transmembrane region"/>
    <property type="match status" value="2"/>
</dbReference>
<feature type="transmembrane region" description="Helical" evidence="10">
    <location>
        <begin position="505"/>
        <end position="524"/>
    </location>
</feature>
<dbReference type="EMBL" id="CAJPVJ010009116">
    <property type="protein sequence ID" value="CAG2172362.1"/>
    <property type="molecule type" value="Genomic_DNA"/>
</dbReference>
<dbReference type="Gene3D" id="1.20.1560.10">
    <property type="entry name" value="ABC transporter type 1, transmembrane domain"/>
    <property type="match status" value="2"/>
</dbReference>
<dbReference type="CDD" id="cd18579">
    <property type="entry name" value="ABC_6TM_ABCC_D1"/>
    <property type="match status" value="1"/>
</dbReference>
<evidence type="ECO:0000313" key="13">
    <source>
        <dbReference type="EMBL" id="CAD7655175.1"/>
    </source>
</evidence>
<dbReference type="PANTHER" id="PTHR24223">
    <property type="entry name" value="ATP-BINDING CASSETTE SUB-FAMILY C"/>
    <property type="match status" value="1"/>
</dbReference>
<dbReference type="GO" id="GO:0140359">
    <property type="term" value="F:ABC-type transporter activity"/>
    <property type="evidence" value="ECO:0007669"/>
    <property type="project" value="InterPro"/>
</dbReference>
<feature type="transmembrane region" description="Helical" evidence="10">
    <location>
        <begin position="420"/>
        <end position="439"/>
    </location>
</feature>
<dbReference type="InterPro" id="IPR003593">
    <property type="entry name" value="AAA+_ATPase"/>
</dbReference>
<evidence type="ECO:0000256" key="1">
    <source>
        <dbReference type="ARBA" id="ARBA00004128"/>
    </source>
</evidence>
<keyword evidence="3 10" id="KW-0812">Transmembrane</keyword>
<keyword evidence="5" id="KW-0547">Nucleotide-binding</keyword>
<feature type="compositionally biased region" description="Basic and acidic residues" evidence="9">
    <location>
        <begin position="836"/>
        <end position="845"/>
    </location>
</feature>
<comment type="subcellular location">
    <subcellularLocation>
        <location evidence="1">Vacuole membrane</location>
        <topology evidence="1">Multi-pass membrane protein</topology>
    </subcellularLocation>
</comment>
<dbReference type="PANTHER" id="PTHR24223:SF443">
    <property type="entry name" value="MULTIDRUG-RESISTANCE LIKE PROTEIN 1, ISOFORM I"/>
    <property type="match status" value="1"/>
</dbReference>
<evidence type="ECO:0000256" key="5">
    <source>
        <dbReference type="ARBA" id="ARBA00022741"/>
    </source>
</evidence>
<keyword evidence="4" id="KW-0677">Repeat</keyword>
<feature type="non-terminal residue" evidence="13">
    <location>
        <position position="1245"/>
    </location>
</feature>
<dbReference type="InterPro" id="IPR027417">
    <property type="entry name" value="P-loop_NTPase"/>
</dbReference>
<dbReference type="GO" id="GO:0005524">
    <property type="term" value="F:ATP binding"/>
    <property type="evidence" value="ECO:0007669"/>
    <property type="project" value="UniProtKB-KW"/>
</dbReference>
<keyword evidence="6" id="KW-0067">ATP-binding</keyword>
<dbReference type="Gene3D" id="3.40.50.300">
    <property type="entry name" value="P-loop containing nucleotide triphosphate hydrolases"/>
    <property type="match status" value="1"/>
</dbReference>
<evidence type="ECO:0000256" key="3">
    <source>
        <dbReference type="ARBA" id="ARBA00022692"/>
    </source>
</evidence>
<evidence type="ECO:0000313" key="14">
    <source>
        <dbReference type="Proteomes" id="UP000728032"/>
    </source>
</evidence>
<feature type="domain" description="ABC transmembrane type-1" evidence="12">
    <location>
        <begin position="282"/>
        <end position="561"/>
    </location>
</feature>
<evidence type="ECO:0000256" key="4">
    <source>
        <dbReference type="ARBA" id="ARBA00022737"/>
    </source>
</evidence>
<evidence type="ECO:0000256" key="8">
    <source>
        <dbReference type="ARBA" id="ARBA00023136"/>
    </source>
</evidence>
<evidence type="ECO:0000256" key="10">
    <source>
        <dbReference type="SAM" id="Phobius"/>
    </source>
</evidence>
<gene>
    <name evidence="13" type="ORF">ONB1V03_LOCUS11820</name>
</gene>
<feature type="transmembrane region" description="Helical" evidence="10">
    <location>
        <begin position="1181"/>
        <end position="1201"/>
    </location>
</feature>
<protein>
    <submittedName>
        <fullName evidence="13">Uncharacterized protein</fullName>
    </submittedName>
</protein>